<dbReference type="GO" id="GO:0006508">
    <property type="term" value="P:proteolysis"/>
    <property type="evidence" value="ECO:0007669"/>
    <property type="project" value="UniProtKB-KW"/>
</dbReference>
<protein>
    <recommendedName>
        <fullName evidence="5">NlpC/P60 domain-containing protein</fullName>
    </recommendedName>
</protein>
<dbReference type="PROSITE" id="PS51935">
    <property type="entry name" value="NLPC_P60"/>
    <property type="match status" value="1"/>
</dbReference>
<accession>A0A418SC67</accession>
<dbReference type="OrthoDB" id="6058745at2"/>
<dbReference type="GO" id="GO:0008234">
    <property type="term" value="F:cysteine-type peptidase activity"/>
    <property type="evidence" value="ECO:0007669"/>
    <property type="project" value="UniProtKB-KW"/>
</dbReference>
<keyword evidence="3" id="KW-0378">Hydrolase</keyword>
<evidence type="ECO:0000259" key="5">
    <source>
        <dbReference type="PROSITE" id="PS51935"/>
    </source>
</evidence>
<dbReference type="RefSeq" id="WP_119840761.1">
    <property type="nucleotide sequence ID" value="NZ_CP060436.1"/>
</dbReference>
<organism evidence="6 7">
    <name type="scientific">Pseudooceanicola algae</name>
    <dbReference type="NCBI Taxonomy" id="1537215"/>
    <lineage>
        <taxon>Bacteria</taxon>
        <taxon>Pseudomonadati</taxon>
        <taxon>Pseudomonadota</taxon>
        <taxon>Alphaproteobacteria</taxon>
        <taxon>Rhodobacterales</taxon>
        <taxon>Paracoccaceae</taxon>
        <taxon>Pseudooceanicola</taxon>
    </lineage>
</organism>
<dbReference type="NCBIfam" id="TIGR02219">
    <property type="entry name" value="phage_NlpC_fam"/>
    <property type="match status" value="1"/>
</dbReference>
<dbReference type="InterPro" id="IPR000064">
    <property type="entry name" value="NLP_P60_dom"/>
</dbReference>
<proteinExistence type="inferred from homology"/>
<evidence type="ECO:0000256" key="2">
    <source>
        <dbReference type="ARBA" id="ARBA00022670"/>
    </source>
</evidence>
<evidence type="ECO:0000256" key="4">
    <source>
        <dbReference type="ARBA" id="ARBA00022807"/>
    </source>
</evidence>
<keyword evidence="2" id="KW-0645">Protease</keyword>
<reference evidence="6 7" key="1">
    <citation type="submission" date="2020-08" db="EMBL/GenBank/DDBJ databases">
        <title>Genome sequence of Rhodobacteraceae bacterium Lw-13e.</title>
        <authorList>
            <person name="Poehlein A."/>
            <person name="Wolter L."/>
            <person name="Daniel R."/>
            <person name="Brinkhoff T."/>
        </authorList>
    </citation>
    <scope>NUCLEOTIDE SEQUENCE [LARGE SCALE GENOMIC DNA]</scope>
    <source>
        <strain evidence="6 7">Lw-13e</strain>
    </source>
</reference>
<dbReference type="AlphaFoldDB" id="A0A418SC67"/>
<comment type="similarity">
    <text evidence="1">Belongs to the peptidase C40 family.</text>
</comment>
<dbReference type="EMBL" id="CP060436">
    <property type="protein sequence ID" value="QPM89918.1"/>
    <property type="molecule type" value="Genomic_DNA"/>
</dbReference>
<evidence type="ECO:0000313" key="7">
    <source>
        <dbReference type="Proteomes" id="UP000283786"/>
    </source>
</evidence>
<evidence type="ECO:0000256" key="1">
    <source>
        <dbReference type="ARBA" id="ARBA00007074"/>
    </source>
</evidence>
<name>A0A418SC67_9RHOB</name>
<gene>
    <name evidence="6" type="ORF">PSAL_011470</name>
</gene>
<dbReference type="KEGG" id="palw:PSAL_011470"/>
<evidence type="ECO:0000313" key="6">
    <source>
        <dbReference type="EMBL" id="QPM89918.1"/>
    </source>
</evidence>
<keyword evidence="7" id="KW-1185">Reference proteome</keyword>
<dbReference type="SUPFAM" id="SSF54001">
    <property type="entry name" value="Cysteine proteinases"/>
    <property type="match status" value="1"/>
</dbReference>
<dbReference type="Proteomes" id="UP000283786">
    <property type="component" value="Chromosome"/>
</dbReference>
<keyword evidence="4" id="KW-0788">Thiol protease</keyword>
<dbReference type="InterPro" id="IPR038765">
    <property type="entry name" value="Papain-like_cys_pep_sf"/>
</dbReference>
<dbReference type="InterPro" id="IPR011929">
    <property type="entry name" value="Phage_pept_NlpC/P60"/>
</dbReference>
<evidence type="ECO:0000256" key="3">
    <source>
        <dbReference type="ARBA" id="ARBA00022801"/>
    </source>
</evidence>
<feature type="domain" description="NlpC/P60" evidence="5">
    <location>
        <begin position="1"/>
        <end position="143"/>
    </location>
</feature>
<sequence length="147" mass="15920">MRQEIDIVAAARGWIGTPYIHQASVRGAGTDCLGLLRGIWREVLGQEPEAVPAYSPDWSEPQRDERLWTAAARHLIAKPLDGETPGDVLLFRMRSGGVAKHLGIAAETGPGATFIHAYSAHAVVESPLSAPWRRRIVARFAFPGGTS</sequence>
<dbReference type="Gene3D" id="3.90.1720.10">
    <property type="entry name" value="endopeptidase domain like (from Nostoc punctiforme)"/>
    <property type="match status" value="1"/>
</dbReference>